<reference evidence="1" key="1">
    <citation type="submission" date="2022-03" db="EMBL/GenBank/DDBJ databases">
        <authorList>
            <person name="Lindestad O."/>
        </authorList>
    </citation>
    <scope>NUCLEOTIDE SEQUENCE</scope>
</reference>
<dbReference type="Proteomes" id="UP000838756">
    <property type="component" value="Unassembled WGS sequence"/>
</dbReference>
<protein>
    <submittedName>
        <fullName evidence="1">Jg25797 protein</fullName>
    </submittedName>
</protein>
<organism evidence="1 2">
    <name type="scientific">Pararge aegeria aegeria</name>
    <dbReference type="NCBI Taxonomy" id="348720"/>
    <lineage>
        <taxon>Eukaryota</taxon>
        <taxon>Metazoa</taxon>
        <taxon>Ecdysozoa</taxon>
        <taxon>Arthropoda</taxon>
        <taxon>Hexapoda</taxon>
        <taxon>Insecta</taxon>
        <taxon>Pterygota</taxon>
        <taxon>Neoptera</taxon>
        <taxon>Endopterygota</taxon>
        <taxon>Lepidoptera</taxon>
        <taxon>Glossata</taxon>
        <taxon>Ditrysia</taxon>
        <taxon>Papilionoidea</taxon>
        <taxon>Nymphalidae</taxon>
        <taxon>Satyrinae</taxon>
        <taxon>Satyrini</taxon>
        <taxon>Parargina</taxon>
        <taxon>Pararge</taxon>
    </lineage>
</organism>
<dbReference type="PANTHER" id="PTHR46060:SF1">
    <property type="entry name" value="MARINER MOS1 TRANSPOSASE-LIKE PROTEIN"/>
    <property type="match status" value="1"/>
</dbReference>
<dbReference type="PANTHER" id="PTHR46060">
    <property type="entry name" value="MARINER MOS1 TRANSPOSASE-LIKE PROTEIN"/>
    <property type="match status" value="1"/>
</dbReference>
<dbReference type="AlphaFoldDB" id="A0A8S4QS02"/>
<dbReference type="Gene3D" id="3.30.420.10">
    <property type="entry name" value="Ribonuclease H-like superfamily/Ribonuclease H"/>
    <property type="match status" value="1"/>
</dbReference>
<accession>A0A8S4QS02</accession>
<name>A0A8S4QS02_9NEOP</name>
<gene>
    <name evidence="1" type="primary">jg25797</name>
    <name evidence="1" type="ORF">PAEG_LOCUS5407</name>
</gene>
<evidence type="ECO:0000313" key="1">
    <source>
        <dbReference type="EMBL" id="CAH2217518.1"/>
    </source>
</evidence>
<sequence length="129" mass="14922">MSITADVYCEELERMMKKLACLQQALVNRSFPLLFHRQRATPYCATDSLQAARAGVGSSLSSTILTRPCTYRLLLFRNFFRGIKFNAREAVQNAFEEFVATRPADFLQGHHKLPMPWQRYVDCMGDYFE</sequence>
<dbReference type="InterPro" id="IPR052709">
    <property type="entry name" value="Transposase-MT_Hybrid"/>
</dbReference>
<dbReference type="OrthoDB" id="616263at2759"/>
<keyword evidence="2" id="KW-1185">Reference proteome</keyword>
<proteinExistence type="predicted"/>
<dbReference type="InterPro" id="IPR036397">
    <property type="entry name" value="RNaseH_sf"/>
</dbReference>
<comment type="caution">
    <text evidence="1">The sequence shown here is derived from an EMBL/GenBank/DDBJ whole genome shotgun (WGS) entry which is preliminary data.</text>
</comment>
<evidence type="ECO:0000313" key="2">
    <source>
        <dbReference type="Proteomes" id="UP000838756"/>
    </source>
</evidence>
<dbReference type="EMBL" id="CAKXAJ010018209">
    <property type="protein sequence ID" value="CAH2217518.1"/>
    <property type="molecule type" value="Genomic_DNA"/>
</dbReference>
<dbReference type="GO" id="GO:0003676">
    <property type="term" value="F:nucleic acid binding"/>
    <property type="evidence" value="ECO:0007669"/>
    <property type="project" value="InterPro"/>
</dbReference>